<dbReference type="InterPro" id="IPR019491">
    <property type="entry name" value="Lipoate_protein_ligase_C"/>
</dbReference>
<evidence type="ECO:0000256" key="8">
    <source>
        <dbReference type="ARBA" id="ARBA00048037"/>
    </source>
</evidence>
<evidence type="ECO:0000313" key="13">
    <source>
        <dbReference type="Proteomes" id="UP000591131"/>
    </source>
</evidence>
<dbReference type="UniPathway" id="UPA00537">
    <property type="reaction ID" value="UER00594"/>
</dbReference>
<keyword evidence="6" id="KW-0547">Nucleotide-binding</keyword>
<dbReference type="OrthoDB" id="201621at2759"/>
<dbReference type="InterPro" id="IPR004562">
    <property type="entry name" value="LipoylTrfase_LipoateP_Ligase"/>
</dbReference>
<sequence length="509" mass="56274">MSTGRASSTLRLFRTTHNNIFRNLAFEEYLQKHCLDWPTLFLWRNTPTVTIGRHQNPWVECQLNTMQEEGVNLARRYSGGGAVFQDMGCTTFTFLNRDDGSLKGSEIIDRNFGILTAALTDGLEVPAIRKGRNDIVLSSDGRKISGNAFKQLPGTYVLHHGTILVNSDMTALGRYLTPSKLKLESKGVASVHARVANLVDLDSHLTHESVCYALETAFTKAYSSIEEVERRTLSGDPAIDGDVESDAVYKEHYEKLKDWSWRFGTTPEFSHNIIGRVEGVANFDVHLDVIKGEIADCRVFTDALYPSVVGLLEQALKGTPYVSESLRRSIEGQRPAAKDLAGFITCLYVMTTPSLKITPKTSSLRSSSAGFSASKRTDGSPKSDKVKNSKVTTASDIRYLKNALAARDLELCDQTRYAGMSPAVASEAIAAIIMKTRGVKERLGLTMFEVKNLQLAVSSSRKTSAEDEVDGNRLRILQDEINTLRTENSQLEEELRLIAARHADPSPLS</sequence>
<evidence type="ECO:0000256" key="6">
    <source>
        <dbReference type="ARBA" id="ARBA00022741"/>
    </source>
</evidence>
<evidence type="ECO:0000256" key="1">
    <source>
        <dbReference type="ARBA" id="ARBA00005085"/>
    </source>
</evidence>
<feature type="compositionally biased region" description="Low complexity" evidence="10">
    <location>
        <begin position="362"/>
        <end position="374"/>
    </location>
</feature>
<evidence type="ECO:0000256" key="7">
    <source>
        <dbReference type="ARBA" id="ARBA00022840"/>
    </source>
</evidence>
<proteinExistence type="inferred from homology"/>
<feature type="compositionally biased region" description="Basic and acidic residues" evidence="10">
    <location>
        <begin position="375"/>
        <end position="387"/>
    </location>
</feature>
<protein>
    <recommendedName>
        <fullName evidence="4">lipoate--protein ligase</fullName>
        <ecNumber evidence="4">6.3.1.20</ecNumber>
    </recommendedName>
</protein>
<dbReference type="PANTHER" id="PTHR12561:SF3">
    <property type="entry name" value="LIPOYLTRANSFERASE 1, MITOCHONDRIAL"/>
    <property type="match status" value="1"/>
</dbReference>
<keyword evidence="13" id="KW-1185">Reference proteome</keyword>
<dbReference type="InterPro" id="IPR045864">
    <property type="entry name" value="aa-tRNA-synth_II/BPL/LPL"/>
</dbReference>
<dbReference type="CDD" id="cd16443">
    <property type="entry name" value="LplA"/>
    <property type="match status" value="1"/>
</dbReference>
<accession>A0A7J6LWG8</accession>
<dbReference type="SUPFAM" id="SSF82649">
    <property type="entry name" value="SufE/NifU"/>
    <property type="match status" value="1"/>
</dbReference>
<dbReference type="GO" id="GO:0005524">
    <property type="term" value="F:ATP binding"/>
    <property type="evidence" value="ECO:0007669"/>
    <property type="project" value="UniProtKB-KW"/>
</dbReference>
<feature type="region of interest" description="Disordered" evidence="10">
    <location>
        <begin position="360"/>
        <end position="389"/>
    </location>
</feature>
<comment type="catalytic activity">
    <reaction evidence="8">
        <text>L-lysyl-[lipoyl-carrier protein] + (R)-lipoate + ATP = N(6)-[(R)-lipoyl]-L-lysyl-[lipoyl-carrier protein] + AMP + diphosphate + H(+)</text>
        <dbReference type="Rhea" id="RHEA:49288"/>
        <dbReference type="Rhea" id="RHEA-COMP:10500"/>
        <dbReference type="Rhea" id="RHEA-COMP:10502"/>
        <dbReference type="ChEBI" id="CHEBI:15378"/>
        <dbReference type="ChEBI" id="CHEBI:29969"/>
        <dbReference type="ChEBI" id="CHEBI:30616"/>
        <dbReference type="ChEBI" id="CHEBI:33019"/>
        <dbReference type="ChEBI" id="CHEBI:83088"/>
        <dbReference type="ChEBI" id="CHEBI:83099"/>
        <dbReference type="ChEBI" id="CHEBI:456215"/>
        <dbReference type="EC" id="6.3.1.20"/>
    </reaction>
</comment>
<feature type="domain" description="BPL/LPL catalytic" evidence="11">
    <location>
        <begin position="34"/>
        <end position="226"/>
    </location>
</feature>
<dbReference type="SUPFAM" id="SSF55681">
    <property type="entry name" value="Class II aaRS and biotin synthetases"/>
    <property type="match status" value="1"/>
</dbReference>
<evidence type="ECO:0000256" key="2">
    <source>
        <dbReference type="ARBA" id="ARBA00005124"/>
    </source>
</evidence>
<dbReference type="GO" id="GO:0016979">
    <property type="term" value="F:lipoate-protein ligase activity"/>
    <property type="evidence" value="ECO:0007669"/>
    <property type="project" value="UniProtKB-EC"/>
</dbReference>
<dbReference type="PROSITE" id="PS51733">
    <property type="entry name" value="BPL_LPL_CATALYTIC"/>
    <property type="match status" value="1"/>
</dbReference>
<evidence type="ECO:0000256" key="10">
    <source>
        <dbReference type="SAM" id="MobiDB-lite"/>
    </source>
</evidence>
<dbReference type="Gene3D" id="3.30.930.10">
    <property type="entry name" value="Bira Bifunctional Protein, Domain 2"/>
    <property type="match status" value="1"/>
</dbReference>
<dbReference type="AlphaFoldDB" id="A0A7J6LWG8"/>
<evidence type="ECO:0000256" key="4">
    <source>
        <dbReference type="ARBA" id="ARBA00012367"/>
    </source>
</evidence>
<evidence type="ECO:0000256" key="9">
    <source>
        <dbReference type="SAM" id="Coils"/>
    </source>
</evidence>
<dbReference type="GO" id="GO:0005737">
    <property type="term" value="C:cytoplasm"/>
    <property type="evidence" value="ECO:0007669"/>
    <property type="project" value="TreeGrafter"/>
</dbReference>
<comment type="pathway">
    <text evidence="2">Protein modification; protein lipoylation via exogenous pathway; protein N(6)-(lipoyl)lysine from lipoate: step 1/2.</text>
</comment>
<reference evidence="12 13" key="1">
    <citation type="submission" date="2020-04" db="EMBL/GenBank/DDBJ databases">
        <title>Perkinsus chesapeaki whole genome sequence.</title>
        <authorList>
            <person name="Bogema D.R."/>
        </authorList>
    </citation>
    <scope>NUCLEOTIDE SEQUENCE [LARGE SCALE GENOMIC DNA]</scope>
    <source>
        <strain evidence="12">ATCC PRA-425</strain>
    </source>
</reference>
<dbReference type="NCBIfam" id="TIGR00545">
    <property type="entry name" value="lipoyltrans"/>
    <property type="match status" value="1"/>
</dbReference>
<feature type="coiled-coil region" evidence="9">
    <location>
        <begin position="474"/>
        <end position="501"/>
    </location>
</feature>
<dbReference type="InterPro" id="IPR004143">
    <property type="entry name" value="BPL_LPL_catalytic"/>
</dbReference>
<dbReference type="EC" id="6.3.1.20" evidence="4"/>
<comment type="caution">
    <text evidence="12">The sequence shown here is derived from an EMBL/GenBank/DDBJ whole genome shotgun (WGS) entry which is preliminary data.</text>
</comment>
<gene>
    <name evidence="12" type="ORF">FOL47_005887</name>
</gene>
<evidence type="ECO:0000256" key="5">
    <source>
        <dbReference type="ARBA" id="ARBA00022598"/>
    </source>
</evidence>
<keyword evidence="9" id="KW-0175">Coiled coil</keyword>
<evidence type="ECO:0000313" key="12">
    <source>
        <dbReference type="EMBL" id="KAF4663141.1"/>
    </source>
</evidence>
<evidence type="ECO:0000259" key="11">
    <source>
        <dbReference type="PROSITE" id="PS51733"/>
    </source>
</evidence>
<organism evidence="12 13">
    <name type="scientific">Perkinsus chesapeaki</name>
    <name type="common">Clam parasite</name>
    <name type="synonym">Perkinsus andrewsi</name>
    <dbReference type="NCBI Taxonomy" id="330153"/>
    <lineage>
        <taxon>Eukaryota</taxon>
        <taxon>Sar</taxon>
        <taxon>Alveolata</taxon>
        <taxon>Perkinsozoa</taxon>
        <taxon>Perkinsea</taxon>
        <taxon>Perkinsida</taxon>
        <taxon>Perkinsidae</taxon>
        <taxon>Perkinsus</taxon>
    </lineage>
</organism>
<dbReference type="EMBL" id="JAAPAO010000326">
    <property type="protein sequence ID" value="KAF4663141.1"/>
    <property type="molecule type" value="Genomic_DNA"/>
</dbReference>
<dbReference type="PANTHER" id="PTHR12561">
    <property type="entry name" value="LIPOATE-PROTEIN LIGASE"/>
    <property type="match status" value="1"/>
</dbReference>
<name>A0A7J6LWG8_PERCH</name>
<comment type="pathway">
    <text evidence="1">Protein modification; protein lipoylation via exogenous pathway; protein N(6)-(lipoyl)lysine from lipoate: step 2/2.</text>
</comment>
<evidence type="ECO:0000256" key="3">
    <source>
        <dbReference type="ARBA" id="ARBA00008242"/>
    </source>
</evidence>
<dbReference type="GO" id="GO:0009249">
    <property type="term" value="P:protein lipoylation"/>
    <property type="evidence" value="ECO:0007669"/>
    <property type="project" value="InterPro"/>
</dbReference>
<dbReference type="GO" id="GO:0017118">
    <property type="term" value="F:lipoyltransferase activity"/>
    <property type="evidence" value="ECO:0007669"/>
    <property type="project" value="TreeGrafter"/>
</dbReference>
<dbReference type="Gene3D" id="3.30.390.50">
    <property type="entry name" value="CO dehydrogenase flavoprotein, C-terminal domain"/>
    <property type="match status" value="1"/>
</dbReference>
<comment type="similarity">
    <text evidence="3">Belongs to the LplA family.</text>
</comment>
<dbReference type="Pfam" id="PF21948">
    <property type="entry name" value="LplA-B_cat"/>
    <property type="match status" value="1"/>
</dbReference>
<keyword evidence="7" id="KW-0067">ATP-binding</keyword>
<dbReference type="Pfam" id="PF10437">
    <property type="entry name" value="Lip_prot_lig_C"/>
    <property type="match status" value="1"/>
</dbReference>
<keyword evidence="5" id="KW-0436">Ligase</keyword>
<dbReference type="Proteomes" id="UP000591131">
    <property type="component" value="Unassembled WGS sequence"/>
</dbReference>